<dbReference type="Gene3D" id="1.10.4080.10">
    <property type="entry name" value="ADP-ribosylation/Crystallin J1"/>
    <property type="match status" value="1"/>
</dbReference>
<dbReference type="PANTHER" id="PTHR16222">
    <property type="entry name" value="ADP-RIBOSYLGLYCOHYDROLASE"/>
    <property type="match status" value="1"/>
</dbReference>
<dbReference type="InterPro" id="IPR050792">
    <property type="entry name" value="ADP-ribosylglycohydrolase"/>
</dbReference>
<reference evidence="1 2" key="1">
    <citation type="submission" date="2021-05" db="EMBL/GenBank/DDBJ databases">
        <authorList>
            <person name="Bhalla S."/>
            <person name="Clase K."/>
            <person name="Cornely K."/>
            <person name="Forsyth M.H."/>
            <person name="Gosselin S."/>
            <person name="Jensen A."/>
            <person name="Nieto F."/>
            <person name="Tarbox B."/>
            <person name="Butela K.A."/>
            <person name="Garlena R.A."/>
            <person name="Russell D.A."/>
            <person name="Jacobs-Sera D."/>
            <person name="Hatfull G.F."/>
        </authorList>
    </citation>
    <scope>NUCLEOTIDE SEQUENCE [LARGE SCALE GENOMIC DNA]</scope>
</reference>
<organism evidence="1 2">
    <name type="scientific">Gordonia phage Cafasso</name>
    <dbReference type="NCBI Taxonomy" id="2851095"/>
    <lineage>
        <taxon>Viruses</taxon>
        <taxon>Duplodnaviria</taxon>
        <taxon>Heunggongvirae</taxon>
        <taxon>Uroviricota</taxon>
        <taxon>Caudoviricetes</taxon>
        <taxon>Kruegerviridae</taxon>
        <taxon>Cafassovirus</taxon>
        <taxon>Cafassovirus cafasso</taxon>
    </lineage>
</organism>
<name>A0AAE7VDX2_9CAUD</name>
<dbReference type="Pfam" id="PF03747">
    <property type="entry name" value="ADP_ribosyl_GH"/>
    <property type="match status" value="1"/>
</dbReference>
<keyword evidence="2" id="KW-1185">Reference proteome</keyword>
<dbReference type="InterPro" id="IPR036705">
    <property type="entry name" value="Ribosyl_crysJ1_sf"/>
</dbReference>
<proteinExistence type="predicted"/>
<accession>A0AAE7VDX2</accession>
<evidence type="ECO:0000313" key="1">
    <source>
        <dbReference type="EMBL" id="QXN74331.1"/>
    </source>
</evidence>
<dbReference type="InterPro" id="IPR005502">
    <property type="entry name" value="Ribosyl_crysJ1"/>
</dbReference>
<dbReference type="PANTHER" id="PTHR16222:SF12">
    <property type="entry name" value="ADP-RIBOSYLGLYCOHYDROLASE-RELATED"/>
    <property type="match status" value="1"/>
</dbReference>
<gene>
    <name evidence="1" type="primary">116</name>
    <name evidence="1" type="ORF">SEA_CAFASSO_116</name>
</gene>
<dbReference type="SUPFAM" id="SSF101478">
    <property type="entry name" value="ADP-ribosylglycohydrolase"/>
    <property type="match status" value="1"/>
</dbReference>
<protein>
    <submittedName>
        <fullName evidence="1">ADP-ribosyl glycohydrolase</fullName>
    </submittedName>
</protein>
<evidence type="ECO:0000313" key="2">
    <source>
        <dbReference type="Proteomes" id="UP000827554"/>
    </source>
</evidence>
<dbReference type="Proteomes" id="UP000827554">
    <property type="component" value="Segment"/>
</dbReference>
<dbReference type="EMBL" id="MZ322021">
    <property type="protein sequence ID" value="QXN74331.1"/>
    <property type="molecule type" value="Genomic_DNA"/>
</dbReference>
<sequence>MGPYCTYCDHRCFVPNPIGGQRATILATCQAGKDHDRRSLGYDIDTIRQNPDRKDPAMGARFDTEKYRNAMIGLAAGDAWGYQVEFTTYDRLDGPVLPPEGLWLISDDTQMTLALETALRRSEHLGVYEITGHIVSEFIAWADSPLNDRAPGTTCMGSLRRLDEGGYPWHHPSLGAIESAGCGAVMRLLPAAMSERERWLGLTALQAVVTHRHPLAVLSALLMGEAVRTAPLRRGHLVGNALRTLTEIEQGTWVGLADPMLREVLAPVTDNLTEWLGSEVPTMRAHLTAAHARLWANDVAGDPCDGVGEGWDAGTATALALMVADAPLMPYAALQWAATSNGDSDSIAAMAGMIIGASSREEGFWYDHDVVPIFEPVYEHAIERGRRQRWDVADNAHTMRVL</sequence>